<dbReference type="InterPro" id="IPR014710">
    <property type="entry name" value="RmlC-like_jellyroll"/>
</dbReference>
<name>A0A1F7GDY3_9BACT</name>
<organism evidence="2 3">
    <name type="scientific">Candidatus Roizmanbacteria bacterium RIFCSPHIGHO2_01_FULL_39_12b</name>
    <dbReference type="NCBI Taxonomy" id="1802030"/>
    <lineage>
        <taxon>Bacteria</taxon>
        <taxon>Candidatus Roizmaniibacteriota</taxon>
    </lineage>
</organism>
<evidence type="ECO:0000259" key="1">
    <source>
        <dbReference type="Pfam" id="PF07883"/>
    </source>
</evidence>
<dbReference type="InterPro" id="IPR013096">
    <property type="entry name" value="Cupin_2"/>
</dbReference>
<dbReference type="InterPro" id="IPR011051">
    <property type="entry name" value="RmlC_Cupin_sf"/>
</dbReference>
<dbReference type="Proteomes" id="UP000178372">
    <property type="component" value="Unassembled WGS sequence"/>
</dbReference>
<dbReference type="SUPFAM" id="SSF51182">
    <property type="entry name" value="RmlC-like cupins"/>
    <property type="match status" value="1"/>
</dbReference>
<sequence>MKLIKKENTNIIKNSDVCTAFEYPLDDKDINAAIIHLSGRYPDKGRTVNLECKELVYVLKGSGKLTCEDNEVLLSQGDLVLIDKGENYYWEGNMDLFVPCTPAWNPKQHKIIE</sequence>
<gene>
    <name evidence="2" type="ORF">A2690_02150</name>
</gene>
<proteinExistence type="predicted"/>
<dbReference type="Pfam" id="PF07883">
    <property type="entry name" value="Cupin_2"/>
    <property type="match status" value="1"/>
</dbReference>
<dbReference type="EMBL" id="MFZF01000003">
    <property type="protein sequence ID" value="OGK17150.1"/>
    <property type="molecule type" value="Genomic_DNA"/>
</dbReference>
<evidence type="ECO:0000313" key="3">
    <source>
        <dbReference type="Proteomes" id="UP000178372"/>
    </source>
</evidence>
<dbReference type="Gene3D" id="2.60.120.10">
    <property type="entry name" value="Jelly Rolls"/>
    <property type="match status" value="1"/>
</dbReference>
<dbReference type="AlphaFoldDB" id="A0A1F7GDY3"/>
<feature type="domain" description="Cupin type-2" evidence="1">
    <location>
        <begin position="54"/>
        <end position="90"/>
    </location>
</feature>
<protein>
    <recommendedName>
        <fullName evidence="1">Cupin type-2 domain-containing protein</fullName>
    </recommendedName>
</protein>
<reference evidence="2 3" key="1">
    <citation type="journal article" date="2016" name="Nat. Commun.">
        <title>Thousands of microbial genomes shed light on interconnected biogeochemical processes in an aquifer system.</title>
        <authorList>
            <person name="Anantharaman K."/>
            <person name="Brown C.T."/>
            <person name="Hug L.A."/>
            <person name="Sharon I."/>
            <person name="Castelle C.J."/>
            <person name="Probst A.J."/>
            <person name="Thomas B.C."/>
            <person name="Singh A."/>
            <person name="Wilkins M.J."/>
            <person name="Karaoz U."/>
            <person name="Brodie E.L."/>
            <person name="Williams K.H."/>
            <person name="Hubbard S.S."/>
            <person name="Banfield J.F."/>
        </authorList>
    </citation>
    <scope>NUCLEOTIDE SEQUENCE [LARGE SCALE GENOMIC DNA]</scope>
</reference>
<accession>A0A1F7GDY3</accession>
<comment type="caution">
    <text evidence="2">The sequence shown here is derived from an EMBL/GenBank/DDBJ whole genome shotgun (WGS) entry which is preliminary data.</text>
</comment>
<evidence type="ECO:0000313" key="2">
    <source>
        <dbReference type="EMBL" id="OGK17150.1"/>
    </source>
</evidence>